<dbReference type="EMBL" id="BTCM01000005">
    <property type="protein sequence ID" value="GMK58500.1"/>
    <property type="molecule type" value="Genomic_DNA"/>
</dbReference>
<dbReference type="Proteomes" id="UP001222932">
    <property type="component" value="Unassembled WGS sequence"/>
</dbReference>
<feature type="compositionally biased region" description="Low complexity" evidence="1">
    <location>
        <begin position="21"/>
        <end position="106"/>
    </location>
</feature>
<reference evidence="3" key="2">
    <citation type="submission" date="2023-06" db="EMBL/GenBank/DDBJ databases">
        <authorList>
            <person name="Kobayashi Y."/>
            <person name="Kayamori A."/>
            <person name="Aoki K."/>
            <person name="Shiwa Y."/>
            <person name="Fujita N."/>
            <person name="Sugita T."/>
            <person name="Iwasaki W."/>
            <person name="Tanaka N."/>
            <person name="Takashima M."/>
        </authorList>
    </citation>
    <scope>NUCLEOTIDE SEQUENCE</scope>
    <source>
        <strain evidence="3">HIS016</strain>
    </source>
</reference>
<proteinExistence type="predicted"/>
<feature type="compositionally biased region" description="Basic and acidic residues" evidence="1">
    <location>
        <begin position="433"/>
        <end position="454"/>
    </location>
</feature>
<evidence type="ECO:0000256" key="1">
    <source>
        <dbReference type="SAM" id="MobiDB-lite"/>
    </source>
</evidence>
<feature type="compositionally biased region" description="Polar residues" evidence="1">
    <location>
        <begin position="229"/>
        <end position="245"/>
    </location>
</feature>
<evidence type="ECO:0000313" key="3">
    <source>
        <dbReference type="EMBL" id="GMK58500.1"/>
    </source>
</evidence>
<feature type="region of interest" description="Disordered" evidence="1">
    <location>
        <begin position="227"/>
        <end position="361"/>
    </location>
</feature>
<feature type="region of interest" description="Disordered" evidence="1">
    <location>
        <begin position="1"/>
        <end position="129"/>
    </location>
</feature>
<name>A0AAD3TX36_9TREE</name>
<feature type="compositionally biased region" description="Polar residues" evidence="1">
    <location>
        <begin position="413"/>
        <end position="432"/>
    </location>
</feature>
<feature type="compositionally biased region" description="Low complexity" evidence="1">
    <location>
        <begin position="246"/>
        <end position="275"/>
    </location>
</feature>
<feature type="transmembrane region" description="Helical" evidence="2">
    <location>
        <begin position="138"/>
        <end position="159"/>
    </location>
</feature>
<feature type="compositionally biased region" description="Polar residues" evidence="1">
    <location>
        <begin position="394"/>
        <end position="404"/>
    </location>
</feature>
<reference evidence="3" key="1">
    <citation type="journal article" date="2023" name="BMC Genomics">
        <title>Chromosome-level genome assemblies of Cutaneotrichosporon spp. (Trichosporonales, Basidiomycota) reveal imbalanced evolution between nucleotide sequences and chromosome synteny.</title>
        <authorList>
            <person name="Kobayashi Y."/>
            <person name="Kayamori A."/>
            <person name="Aoki K."/>
            <person name="Shiwa Y."/>
            <person name="Matsutani M."/>
            <person name="Fujita N."/>
            <person name="Sugita T."/>
            <person name="Iwasaki W."/>
            <person name="Tanaka N."/>
            <person name="Takashima M."/>
        </authorList>
    </citation>
    <scope>NUCLEOTIDE SEQUENCE</scope>
    <source>
        <strain evidence="3">HIS016</strain>
    </source>
</reference>
<keyword evidence="2" id="KW-1133">Transmembrane helix</keyword>
<accession>A0AAD3TX36</accession>
<protein>
    <submittedName>
        <fullName evidence="3">Uncharacterized protein</fullName>
    </submittedName>
</protein>
<feature type="compositionally biased region" description="Polar residues" evidence="1">
    <location>
        <begin position="107"/>
        <end position="126"/>
    </location>
</feature>
<feature type="region of interest" description="Disordered" evidence="1">
    <location>
        <begin position="169"/>
        <end position="211"/>
    </location>
</feature>
<gene>
    <name evidence="3" type="ORF">CspeluHIS016_0505320</name>
</gene>
<keyword evidence="4" id="KW-1185">Reference proteome</keyword>
<feature type="region of interest" description="Disordered" evidence="1">
    <location>
        <begin position="378"/>
        <end position="454"/>
    </location>
</feature>
<dbReference type="AlphaFoldDB" id="A0AAD3TX36"/>
<keyword evidence="2" id="KW-0812">Transmembrane</keyword>
<feature type="compositionally biased region" description="Polar residues" evidence="1">
    <location>
        <begin position="184"/>
        <end position="211"/>
    </location>
</feature>
<comment type="caution">
    <text evidence="3">The sequence shown here is derived from an EMBL/GenBank/DDBJ whole genome shotgun (WGS) entry which is preliminary data.</text>
</comment>
<feature type="compositionally biased region" description="Low complexity" evidence="1">
    <location>
        <begin position="308"/>
        <end position="323"/>
    </location>
</feature>
<organism evidence="3 4">
    <name type="scientific">Cutaneotrichosporon spelunceum</name>
    <dbReference type="NCBI Taxonomy" id="1672016"/>
    <lineage>
        <taxon>Eukaryota</taxon>
        <taxon>Fungi</taxon>
        <taxon>Dikarya</taxon>
        <taxon>Basidiomycota</taxon>
        <taxon>Agaricomycotina</taxon>
        <taxon>Tremellomycetes</taxon>
        <taxon>Trichosporonales</taxon>
        <taxon>Trichosporonaceae</taxon>
        <taxon>Cutaneotrichosporon</taxon>
    </lineage>
</organism>
<keyword evidence="2" id="KW-0472">Membrane</keyword>
<evidence type="ECO:0000313" key="4">
    <source>
        <dbReference type="Proteomes" id="UP001222932"/>
    </source>
</evidence>
<sequence>MPWRVRGTTQGRVAGALWQRQAPAGQGQPSGGQTPQAGGAQSQPAGSAPAQQSQGGAQAPGSSQGQQPAAASPSAAANQASGQAGQSPAAAAAAGSSAAGPAASGATRTSFSASPESSGAFISSTVDRGPKGLSTGAIGGLIGGIVGGLALIIIAFVLWRQCRGRGEKIAPPPPREVSYHPPTVVSNPKRSRSMTMNSNHRVSSYSTLLGTRPSGTFRQSYYSAYPVDSPTSSIQQDPSPRFPSNTISGSPSFTTSSGGTTPYRDGSTGSGTSSGNEAPVFQEHDGRPLPRVSNSADQLSPYEHLSPSDGSESRTTGSDSRTSSPPPSIASRLPQRNPSMGSLRGGLRYNGSQRGAPHHRSVSITLPRALSQTSMNALDTYPASPAGTYHPRSGYTSNRTTPRTSMYGEFSVPTIQGSPSSHRRGPSTSSRQSDTRPDVAHVDNLRFEGREDIV</sequence>
<evidence type="ECO:0000256" key="2">
    <source>
        <dbReference type="SAM" id="Phobius"/>
    </source>
</evidence>